<dbReference type="Proteomes" id="UP000501690">
    <property type="component" value="Linkage Group LG2"/>
</dbReference>
<evidence type="ECO:0000313" key="3">
    <source>
        <dbReference type="Proteomes" id="UP000501690"/>
    </source>
</evidence>
<evidence type="ECO:0000256" key="1">
    <source>
        <dbReference type="SAM" id="MobiDB-lite"/>
    </source>
</evidence>
<sequence>MSGHHCPRRKATARRALVGNLATVAAPMVRDSCVFSARPAATTTLIRACNSREQPAHHTQPPFAALLDAVATRSHHLCTSTSRKIHHCSTTHGLQQPPRLAAVRLFPSRHHRRDLIVNNIPVVARTSNHHCHTKTARAVQHHCDIATTRRSSRASSSLCVPLPEPPFSNQPRRHSLRRPHSLPRHRRHTSQQE</sequence>
<feature type="region of interest" description="Disordered" evidence="1">
    <location>
        <begin position="147"/>
        <end position="193"/>
    </location>
</feature>
<evidence type="ECO:0000313" key="2">
    <source>
        <dbReference type="EMBL" id="QCD82304.1"/>
    </source>
</evidence>
<name>A0A4D6L1E1_VIGUN</name>
<proteinExistence type="predicted"/>
<dbReference type="EMBL" id="CP039346">
    <property type="protein sequence ID" value="QCD82304.1"/>
    <property type="molecule type" value="Genomic_DNA"/>
</dbReference>
<gene>
    <name evidence="2" type="ORF">DEO72_LG2g2639</name>
</gene>
<feature type="compositionally biased region" description="Low complexity" evidence="1">
    <location>
        <begin position="147"/>
        <end position="157"/>
    </location>
</feature>
<organism evidence="2 3">
    <name type="scientific">Vigna unguiculata</name>
    <name type="common">Cowpea</name>
    <dbReference type="NCBI Taxonomy" id="3917"/>
    <lineage>
        <taxon>Eukaryota</taxon>
        <taxon>Viridiplantae</taxon>
        <taxon>Streptophyta</taxon>
        <taxon>Embryophyta</taxon>
        <taxon>Tracheophyta</taxon>
        <taxon>Spermatophyta</taxon>
        <taxon>Magnoliopsida</taxon>
        <taxon>eudicotyledons</taxon>
        <taxon>Gunneridae</taxon>
        <taxon>Pentapetalae</taxon>
        <taxon>rosids</taxon>
        <taxon>fabids</taxon>
        <taxon>Fabales</taxon>
        <taxon>Fabaceae</taxon>
        <taxon>Papilionoideae</taxon>
        <taxon>50 kb inversion clade</taxon>
        <taxon>NPAAA clade</taxon>
        <taxon>indigoferoid/millettioid clade</taxon>
        <taxon>Phaseoleae</taxon>
        <taxon>Vigna</taxon>
    </lineage>
</organism>
<dbReference type="AlphaFoldDB" id="A0A4D6L1E1"/>
<keyword evidence="3" id="KW-1185">Reference proteome</keyword>
<accession>A0A4D6L1E1</accession>
<protein>
    <submittedName>
        <fullName evidence="2">Uncharacterized protein</fullName>
    </submittedName>
</protein>
<feature type="compositionally biased region" description="Basic residues" evidence="1">
    <location>
        <begin position="171"/>
        <end position="193"/>
    </location>
</feature>
<reference evidence="2 3" key="1">
    <citation type="submission" date="2019-04" db="EMBL/GenBank/DDBJ databases">
        <title>An improved genome assembly and genetic linkage map for asparagus bean, Vigna unguiculata ssp. sesquipedialis.</title>
        <authorList>
            <person name="Xia Q."/>
            <person name="Zhang R."/>
            <person name="Dong Y."/>
        </authorList>
    </citation>
    <scope>NUCLEOTIDE SEQUENCE [LARGE SCALE GENOMIC DNA]</scope>
    <source>
        <tissue evidence="2">Leaf</tissue>
    </source>
</reference>